<dbReference type="InterPro" id="IPR010998">
    <property type="entry name" value="Integrase_recombinase_N"/>
</dbReference>
<dbReference type="AlphaFoldDB" id="A0A2V1ISN8"/>
<gene>
    <name evidence="6" type="ORF">C5O23_01515</name>
</gene>
<dbReference type="Pfam" id="PF17293">
    <property type="entry name" value="Arm-DNA-bind_5"/>
    <property type="match status" value="1"/>
</dbReference>
<comment type="caution">
    <text evidence="6">The sequence shown here is derived from an EMBL/GenBank/DDBJ whole genome shotgun (WGS) entry which is preliminary data.</text>
</comment>
<dbReference type="PANTHER" id="PTHR30349">
    <property type="entry name" value="PHAGE INTEGRASE-RELATED"/>
    <property type="match status" value="1"/>
</dbReference>
<evidence type="ECO:0000256" key="4">
    <source>
        <dbReference type="SAM" id="MobiDB-lite"/>
    </source>
</evidence>
<proteinExistence type="inferred from homology"/>
<dbReference type="Pfam" id="PF00589">
    <property type="entry name" value="Phage_integrase"/>
    <property type="match status" value="1"/>
</dbReference>
<organism evidence="6 7">
    <name type="scientific">Duncaniella muris</name>
    <dbReference type="NCBI Taxonomy" id="2094150"/>
    <lineage>
        <taxon>Bacteria</taxon>
        <taxon>Pseudomonadati</taxon>
        <taxon>Bacteroidota</taxon>
        <taxon>Bacteroidia</taxon>
        <taxon>Bacteroidales</taxon>
        <taxon>Muribaculaceae</taxon>
        <taxon>Duncaniella</taxon>
    </lineage>
</organism>
<dbReference type="Gene3D" id="1.10.150.130">
    <property type="match status" value="1"/>
</dbReference>
<dbReference type="GO" id="GO:0006310">
    <property type="term" value="P:DNA recombination"/>
    <property type="evidence" value="ECO:0007669"/>
    <property type="project" value="UniProtKB-KW"/>
</dbReference>
<dbReference type="Pfam" id="PF13102">
    <property type="entry name" value="Phage_int_SAM_5"/>
    <property type="match status" value="1"/>
</dbReference>
<dbReference type="PROSITE" id="PS51898">
    <property type="entry name" value="TYR_RECOMBINASE"/>
    <property type="match status" value="1"/>
</dbReference>
<evidence type="ECO:0000259" key="5">
    <source>
        <dbReference type="PROSITE" id="PS51898"/>
    </source>
</evidence>
<keyword evidence="2" id="KW-0238">DNA-binding</keyword>
<dbReference type="PANTHER" id="PTHR30349:SF64">
    <property type="entry name" value="PROPHAGE INTEGRASE INTD-RELATED"/>
    <property type="match status" value="1"/>
</dbReference>
<dbReference type="RefSeq" id="WP_107031194.1">
    <property type="nucleotide sequence ID" value="NZ_PUEC01000003.1"/>
</dbReference>
<dbReference type="CDD" id="cd01185">
    <property type="entry name" value="INTN1_C_like"/>
    <property type="match status" value="1"/>
</dbReference>
<dbReference type="InterPro" id="IPR002104">
    <property type="entry name" value="Integrase_catalytic"/>
</dbReference>
<sequence>MATFRFELDHKPTRNKTYNLYLMVTAAGKRTKKKTGIQLKRIDDFNPQCKGNNWIRANVPDAKVLNEQLRLMLVQAHEAYQELASDGDVSSAKVIKNLDAEYVSPSFLAFARERAQMIYDNGGWRNWRKYCGLINKLDAFRKKRRMADITVDDLTVDLLTRFDNFLHKWENEREPGKLLHPNTIEVQFNILRTLVHRAIEVGIMEASKDPFLVFKYKGVKTTKEKLSDTEMERIISLELEEGSLIWHCKNYFLFSYYCAGIRAADLIQLRWRNVTENGRLHYQMGKNHKDRDLLLVDQALDILRYYHNDDVKPDDYIFPLLDNEAPFAKFVTQADKDRMKPELRHQLYQQISAKNALINKYLKKIAEKAEITTNLTMHISRHAFAHIAQEAGAESSAIKNILGHSNLATTERYMGSFDTSKTNNTLRTLFKKKSEPKMAPQEGADSSMSKEEKAIELLKGMAPEQIMAVISAINK</sequence>
<dbReference type="InterPro" id="IPR013762">
    <property type="entry name" value="Integrase-like_cat_sf"/>
</dbReference>
<dbReference type="InterPro" id="IPR011010">
    <property type="entry name" value="DNA_brk_join_enz"/>
</dbReference>
<dbReference type="Proteomes" id="UP000244905">
    <property type="component" value="Unassembled WGS sequence"/>
</dbReference>
<reference evidence="7" key="1">
    <citation type="submission" date="2018-02" db="EMBL/GenBank/DDBJ databases">
        <authorList>
            <person name="Clavel T."/>
            <person name="Strowig T."/>
        </authorList>
    </citation>
    <scope>NUCLEOTIDE SEQUENCE [LARGE SCALE GENOMIC DNA]</scope>
    <source>
        <strain evidence="7">DSM 103720</strain>
    </source>
</reference>
<feature type="region of interest" description="Disordered" evidence="4">
    <location>
        <begin position="431"/>
        <end position="450"/>
    </location>
</feature>
<protein>
    <submittedName>
        <fullName evidence="6">Site-specific integrase</fullName>
    </submittedName>
</protein>
<dbReference type="SUPFAM" id="SSF56349">
    <property type="entry name" value="DNA breaking-rejoining enzymes"/>
    <property type="match status" value="1"/>
</dbReference>
<dbReference type="Gene3D" id="1.10.443.10">
    <property type="entry name" value="Intergrase catalytic core"/>
    <property type="match status" value="1"/>
</dbReference>
<dbReference type="GO" id="GO:0015074">
    <property type="term" value="P:DNA integration"/>
    <property type="evidence" value="ECO:0007669"/>
    <property type="project" value="InterPro"/>
</dbReference>
<keyword evidence="3" id="KW-0233">DNA recombination</keyword>
<dbReference type="InterPro" id="IPR050090">
    <property type="entry name" value="Tyrosine_recombinase_XerCD"/>
</dbReference>
<evidence type="ECO:0000256" key="3">
    <source>
        <dbReference type="ARBA" id="ARBA00023172"/>
    </source>
</evidence>
<dbReference type="GO" id="GO:0003677">
    <property type="term" value="F:DNA binding"/>
    <property type="evidence" value="ECO:0007669"/>
    <property type="project" value="UniProtKB-KW"/>
</dbReference>
<feature type="domain" description="Tyr recombinase" evidence="5">
    <location>
        <begin position="221"/>
        <end position="427"/>
    </location>
</feature>
<comment type="similarity">
    <text evidence="1">Belongs to the 'phage' integrase family.</text>
</comment>
<name>A0A2V1ISN8_9BACT</name>
<evidence type="ECO:0000313" key="7">
    <source>
        <dbReference type="Proteomes" id="UP000244905"/>
    </source>
</evidence>
<dbReference type="GeneID" id="82525026"/>
<dbReference type="EMBL" id="PUEC01000003">
    <property type="protein sequence ID" value="PWB03848.1"/>
    <property type="molecule type" value="Genomic_DNA"/>
</dbReference>
<evidence type="ECO:0000256" key="2">
    <source>
        <dbReference type="ARBA" id="ARBA00023125"/>
    </source>
</evidence>
<dbReference type="InterPro" id="IPR025269">
    <property type="entry name" value="SAM-like_dom"/>
</dbReference>
<dbReference type="InterPro" id="IPR035386">
    <property type="entry name" value="Arm-DNA-bind_5"/>
</dbReference>
<accession>A0A2V1ISN8</accession>
<evidence type="ECO:0000313" key="6">
    <source>
        <dbReference type="EMBL" id="PWB03848.1"/>
    </source>
</evidence>
<keyword evidence="7" id="KW-1185">Reference proteome</keyword>
<evidence type="ECO:0000256" key="1">
    <source>
        <dbReference type="ARBA" id="ARBA00008857"/>
    </source>
</evidence>